<proteinExistence type="predicted"/>
<dbReference type="GO" id="GO:0050839">
    <property type="term" value="F:cell adhesion molecule binding"/>
    <property type="evidence" value="ECO:0007669"/>
    <property type="project" value="TreeGrafter"/>
</dbReference>
<dbReference type="AlphaFoldDB" id="A0AAU9XXI2"/>
<protein>
    <recommendedName>
        <fullName evidence="7">Ig-like domain-containing protein</fullName>
    </recommendedName>
</protein>
<dbReference type="InterPro" id="IPR003598">
    <property type="entry name" value="Ig_sub2"/>
</dbReference>
<dbReference type="GO" id="GO:0098609">
    <property type="term" value="P:cell-cell adhesion"/>
    <property type="evidence" value="ECO:0007669"/>
    <property type="project" value="TreeGrafter"/>
</dbReference>
<feature type="domain" description="Ig-like" evidence="7">
    <location>
        <begin position="226"/>
        <end position="302"/>
    </location>
</feature>
<dbReference type="PANTHER" id="PTHR11640">
    <property type="entry name" value="NEPHRIN"/>
    <property type="match status" value="1"/>
</dbReference>
<keyword evidence="6" id="KW-0812">Transmembrane</keyword>
<gene>
    <name evidence="8" type="ORF">PMEA_00030709</name>
</gene>
<dbReference type="PANTHER" id="PTHR11640:SF164">
    <property type="entry name" value="MAM DOMAIN-CONTAINING GLYCOSYLPHOSPHATIDYLINOSITOL ANCHOR PROTEIN 1"/>
    <property type="match status" value="1"/>
</dbReference>
<evidence type="ECO:0000256" key="5">
    <source>
        <dbReference type="ARBA" id="ARBA00023319"/>
    </source>
</evidence>
<feature type="non-terminal residue" evidence="8">
    <location>
        <position position="1"/>
    </location>
</feature>
<name>A0AAU9XXI2_9CNID</name>
<keyword evidence="9" id="KW-1185">Reference proteome</keyword>
<dbReference type="PROSITE" id="PS50835">
    <property type="entry name" value="IG_LIKE"/>
    <property type="match status" value="2"/>
</dbReference>
<dbReference type="GO" id="GO:0005911">
    <property type="term" value="C:cell-cell junction"/>
    <property type="evidence" value="ECO:0007669"/>
    <property type="project" value="TreeGrafter"/>
</dbReference>
<evidence type="ECO:0000313" key="9">
    <source>
        <dbReference type="Proteomes" id="UP001159428"/>
    </source>
</evidence>
<keyword evidence="6" id="KW-1133">Transmembrane helix</keyword>
<evidence type="ECO:0000256" key="2">
    <source>
        <dbReference type="ARBA" id="ARBA00023136"/>
    </source>
</evidence>
<keyword evidence="3" id="KW-1015">Disulfide bond</keyword>
<dbReference type="Pfam" id="PF13927">
    <property type="entry name" value="Ig_3"/>
    <property type="match status" value="2"/>
</dbReference>
<feature type="transmembrane region" description="Helical" evidence="6">
    <location>
        <begin position="435"/>
        <end position="458"/>
    </location>
</feature>
<organism evidence="8 9">
    <name type="scientific">Pocillopora meandrina</name>
    <dbReference type="NCBI Taxonomy" id="46732"/>
    <lineage>
        <taxon>Eukaryota</taxon>
        <taxon>Metazoa</taxon>
        <taxon>Cnidaria</taxon>
        <taxon>Anthozoa</taxon>
        <taxon>Hexacorallia</taxon>
        <taxon>Scleractinia</taxon>
        <taxon>Astrocoeniina</taxon>
        <taxon>Pocilloporidae</taxon>
        <taxon>Pocillopora</taxon>
    </lineage>
</organism>
<dbReference type="InterPro" id="IPR051275">
    <property type="entry name" value="Cell_adhesion_signaling"/>
</dbReference>
<dbReference type="SMART" id="SM00408">
    <property type="entry name" value="IGc2"/>
    <property type="match status" value="2"/>
</dbReference>
<evidence type="ECO:0000256" key="6">
    <source>
        <dbReference type="SAM" id="Phobius"/>
    </source>
</evidence>
<dbReference type="InterPro" id="IPR007110">
    <property type="entry name" value="Ig-like_dom"/>
</dbReference>
<reference evidence="8 9" key="1">
    <citation type="submission" date="2022-05" db="EMBL/GenBank/DDBJ databases">
        <authorList>
            <consortium name="Genoscope - CEA"/>
            <person name="William W."/>
        </authorList>
    </citation>
    <scope>NUCLEOTIDE SEQUENCE [LARGE SCALE GENOMIC DNA]</scope>
</reference>
<evidence type="ECO:0000259" key="7">
    <source>
        <dbReference type="PROSITE" id="PS50835"/>
    </source>
</evidence>
<sequence>YFPSDGGSVTWFEPSPVRTTSNTAEVLPPGIVLVYEGSSATLNWNFSLSVGLGLGFVIKFNSIGIVIIRADGSSGPIRAEFQKRFSVSATSQSTSLSIFPITIADDKSNGEFSCELNDANADTWKRVIQVQVIVPINITGIRGEPTVLDGDNLQLICEAWSQIEPNITWTKEKPGNQGNTVVVQEGKVLTIINISRIDAGNYTCTAYNGFGKPESRTVYANVTYPPKIVDFQPEYVVGVQQSLTLNCEAEGNPPPSYTWTPCDPEQVCDKNTLDISQLLNDVNYTCRVVNVYGNDSKTANVYIGGNVINTTVVITSEICIEGKFKQSSLLEKLKEPLLEAFTGKPGYEGVKLIGVRCGSLIVDLALKFNSTTKEQDVIIMLNDVLKDGKLGEFSVVVIKKKRPDVEPTRGGVTSPFDGSYGESSELPSGMKTGTIVIIVGAVFGSVAALAVAGILVWWTCRKKRRNTNGTKGKVDKTFGNSRNETKVSANIAVELSACKPSQSHYMALNDRTRSEVMADASPLGTEQISEYASLNPYTRSGRLQENM</sequence>
<evidence type="ECO:0000256" key="3">
    <source>
        <dbReference type="ARBA" id="ARBA00023157"/>
    </source>
</evidence>
<comment type="caution">
    <text evidence="8">The sequence shown here is derived from an EMBL/GenBank/DDBJ whole genome shotgun (WGS) entry which is preliminary data.</text>
</comment>
<dbReference type="Gene3D" id="2.60.40.10">
    <property type="entry name" value="Immunoglobulins"/>
    <property type="match status" value="3"/>
</dbReference>
<comment type="subcellular location">
    <subcellularLocation>
        <location evidence="1">Membrane</location>
        <topology evidence="1">Single-pass type I membrane protein</topology>
    </subcellularLocation>
</comment>
<dbReference type="SMART" id="SM00409">
    <property type="entry name" value="IG"/>
    <property type="match status" value="3"/>
</dbReference>
<feature type="domain" description="Ig-like" evidence="7">
    <location>
        <begin position="135"/>
        <end position="223"/>
    </location>
</feature>
<dbReference type="GO" id="GO:0005886">
    <property type="term" value="C:plasma membrane"/>
    <property type="evidence" value="ECO:0007669"/>
    <property type="project" value="TreeGrafter"/>
</dbReference>
<dbReference type="SUPFAM" id="SSF48726">
    <property type="entry name" value="Immunoglobulin"/>
    <property type="match status" value="2"/>
</dbReference>
<accession>A0AAU9XXI2</accession>
<evidence type="ECO:0000256" key="1">
    <source>
        <dbReference type="ARBA" id="ARBA00004479"/>
    </source>
</evidence>
<evidence type="ECO:0000256" key="4">
    <source>
        <dbReference type="ARBA" id="ARBA00023180"/>
    </source>
</evidence>
<dbReference type="InterPro" id="IPR036179">
    <property type="entry name" value="Ig-like_dom_sf"/>
</dbReference>
<keyword evidence="4" id="KW-0325">Glycoprotein</keyword>
<dbReference type="EMBL" id="CALNXJ010000069">
    <property type="protein sequence ID" value="CAH3158935.1"/>
    <property type="molecule type" value="Genomic_DNA"/>
</dbReference>
<keyword evidence="2 6" id="KW-0472">Membrane</keyword>
<evidence type="ECO:0000313" key="8">
    <source>
        <dbReference type="EMBL" id="CAH3158935.1"/>
    </source>
</evidence>
<keyword evidence="5" id="KW-0393">Immunoglobulin domain</keyword>
<dbReference type="InterPro" id="IPR013783">
    <property type="entry name" value="Ig-like_fold"/>
</dbReference>
<dbReference type="Proteomes" id="UP001159428">
    <property type="component" value="Unassembled WGS sequence"/>
</dbReference>
<dbReference type="InterPro" id="IPR003599">
    <property type="entry name" value="Ig_sub"/>
</dbReference>